<feature type="compositionally biased region" description="Low complexity" evidence="1">
    <location>
        <begin position="332"/>
        <end position="358"/>
    </location>
</feature>
<reference evidence="3" key="1">
    <citation type="journal article" date="2019" name="Sci. Rep.">
        <title>Draft genome of Tanacetum cinerariifolium, the natural source of mosquito coil.</title>
        <authorList>
            <person name="Yamashiro T."/>
            <person name="Shiraishi A."/>
            <person name="Satake H."/>
            <person name="Nakayama K."/>
        </authorList>
    </citation>
    <scope>NUCLEOTIDE SEQUENCE</scope>
</reference>
<dbReference type="InterPro" id="IPR058594">
    <property type="entry name" value="PB1-like_dom_pln"/>
</dbReference>
<comment type="caution">
    <text evidence="3">The sequence shown here is derived from an EMBL/GenBank/DDBJ whole genome shotgun (WGS) entry which is preliminary data.</text>
</comment>
<evidence type="ECO:0000259" key="2">
    <source>
        <dbReference type="Pfam" id="PF26130"/>
    </source>
</evidence>
<organism evidence="3">
    <name type="scientific">Tanacetum cinerariifolium</name>
    <name type="common">Dalmatian daisy</name>
    <name type="synonym">Chrysanthemum cinerariifolium</name>
    <dbReference type="NCBI Taxonomy" id="118510"/>
    <lineage>
        <taxon>Eukaryota</taxon>
        <taxon>Viridiplantae</taxon>
        <taxon>Streptophyta</taxon>
        <taxon>Embryophyta</taxon>
        <taxon>Tracheophyta</taxon>
        <taxon>Spermatophyta</taxon>
        <taxon>Magnoliopsida</taxon>
        <taxon>eudicotyledons</taxon>
        <taxon>Gunneridae</taxon>
        <taxon>Pentapetalae</taxon>
        <taxon>asterids</taxon>
        <taxon>campanulids</taxon>
        <taxon>Asterales</taxon>
        <taxon>Asteraceae</taxon>
        <taxon>Asteroideae</taxon>
        <taxon>Anthemideae</taxon>
        <taxon>Anthemidinae</taxon>
        <taxon>Tanacetum</taxon>
    </lineage>
</organism>
<protein>
    <submittedName>
        <fullName evidence="3">Splicing factor</fullName>
    </submittedName>
</protein>
<sequence length="432" mass="48797">MKGICITIHHEDIFSYDPLSYDCGDVEVVENVDLGNTSYERLMKIVKECCLFPVHGMYFCASKVDIGKHLKPLRNDYELANFVKLSYDNGCKVELYVEHHGYNVLDGVTEEVVDEELDDEIELEDVSEFVGLDHVGEEDVELLNTGLNDIFLNMLVDGKFISDKDFEAKVDTQSSSSRNVDDSSVDGRFKKGAREVEKIPKVLAVSAYCMLNQDPGKRMSSWYSKQMWVDVYSNFIKPVGGSSIWVNSANPPPLPPKKRIMPGRPRKNRIKHVTEGVNQLSKDGRYMTCSYFWEKGHNKARCYNQTRPKPQQEKRKPGRKSQQATNQPFNLPNADPSLADPSAANPSLADPSAADPSSVDPNKTFTGLLNCVEQQSMGAKITDAEIAALADMNEVEEREARERMLKGFLRRKKRSEFIEREVLVDGEDHLRG</sequence>
<feature type="region of interest" description="Disordered" evidence="1">
    <location>
        <begin position="303"/>
        <end position="361"/>
    </location>
</feature>
<accession>A0A6L2MAQ0</accession>
<evidence type="ECO:0000313" key="3">
    <source>
        <dbReference type="EMBL" id="GEU69762.1"/>
    </source>
</evidence>
<proteinExistence type="predicted"/>
<evidence type="ECO:0000256" key="1">
    <source>
        <dbReference type="SAM" id="MobiDB-lite"/>
    </source>
</evidence>
<gene>
    <name evidence="3" type="ORF">Tci_041740</name>
</gene>
<feature type="domain" description="PB1-like" evidence="2">
    <location>
        <begin position="4"/>
        <end position="99"/>
    </location>
</feature>
<dbReference type="Pfam" id="PF26130">
    <property type="entry name" value="PB1-like"/>
    <property type="match status" value="1"/>
</dbReference>
<feature type="compositionally biased region" description="Polar residues" evidence="1">
    <location>
        <begin position="320"/>
        <end position="330"/>
    </location>
</feature>
<dbReference type="AlphaFoldDB" id="A0A6L2MAQ0"/>
<name>A0A6L2MAQ0_TANCI</name>
<dbReference type="EMBL" id="BKCJ010005994">
    <property type="protein sequence ID" value="GEU69762.1"/>
    <property type="molecule type" value="Genomic_DNA"/>
</dbReference>